<keyword evidence="7" id="KW-1185">Reference proteome</keyword>
<name>A0A5B8XZ77_9DELT</name>
<evidence type="ECO:0000313" key="7">
    <source>
        <dbReference type="Proteomes" id="UP000321595"/>
    </source>
</evidence>
<dbReference type="PANTHER" id="PTHR30055">
    <property type="entry name" value="HTH-TYPE TRANSCRIPTIONAL REGULATOR RUTR"/>
    <property type="match status" value="1"/>
</dbReference>
<dbReference type="RefSeq" id="WP_146962516.1">
    <property type="nucleotide sequence ID" value="NZ_CP042467.1"/>
</dbReference>
<dbReference type="InterPro" id="IPR036271">
    <property type="entry name" value="Tet_transcr_reg_TetR-rel_C_sf"/>
</dbReference>
<dbReference type="InterPro" id="IPR009057">
    <property type="entry name" value="Homeodomain-like_sf"/>
</dbReference>
<evidence type="ECO:0000256" key="3">
    <source>
        <dbReference type="ARBA" id="ARBA00023163"/>
    </source>
</evidence>
<gene>
    <name evidence="6" type="ORF">FRD01_18995</name>
</gene>
<evidence type="ECO:0000313" key="6">
    <source>
        <dbReference type="EMBL" id="QED29283.1"/>
    </source>
</evidence>
<dbReference type="KEGG" id="bbae:FRD01_18995"/>
<dbReference type="GO" id="GO:0000976">
    <property type="term" value="F:transcription cis-regulatory region binding"/>
    <property type="evidence" value="ECO:0007669"/>
    <property type="project" value="TreeGrafter"/>
</dbReference>
<dbReference type="SUPFAM" id="SSF48498">
    <property type="entry name" value="Tetracyclin repressor-like, C-terminal domain"/>
    <property type="match status" value="1"/>
</dbReference>
<dbReference type="InterPro" id="IPR001647">
    <property type="entry name" value="HTH_TetR"/>
</dbReference>
<dbReference type="GO" id="GO:0003700">
    <property type="term" value="F:DNA-binding transcription factor activity"/>
    <property type="evidence" value="ECO:0007669"/>
    <property type="project" value="TreeGrafter"/>
</dbReference>
<dbReference type="Proteomes" id="UP000321595">
    <property type="component" value="Chromosome"/>
</dbReference>
<keyword evidence="2 4" id="KW-0238">DNA-binding</keyword>
<dbReference type="InterPro" id="IPR023772">
    <property type="entry name" value="DNA-bd_HTH_TetR-type_CS"/>
</dbReference>
<evidence type="ECO:0000259" key="5">
    <source>
        <dbReference type="PROSITE" id="PS50977"/>
    </source>
</evidence>
<sequence>MARPRSIPDEHILTCAKDAFFAEGLQVSTADIAKRAGISEGTIFARFGTKEDLFFAAMGLTQPSFLIELHSRVGRRDIEEELIELVHEMLAFFEHAVPCIMLVVSSGAREKLVANPQAPPARVIRELSNYFAKEAELGRLRPHDPEIISRLLVGTAWHYAFCEHVRINDIHPMPRQIYVRGVVDMILRGIRAEET</sequence>
<evidence type="ECO:0000256" key="1">
    <source>
        <dbReference type="ARBA" id="ARBA00023015"/>
    </source>
</evidence>
<dbReference type="EMBL" id="CP042467">
    <property type="protein sequence ID" value="QED29283.1"/>
    <property type="molecule type" value="Genomic_DNA"/>
</dbReference>
<dbReference type="PROSITE" id="PS50977">
    <property type="entry name" value="HTH_TETR_2"/>
    <property type="match status" value="1"/>
</dbReference>
<organism evidence="6 7">
    <name type="scientific">Microvenator marinus</name>
    <dbReference type="NCBI Taxonomy" id="2600177"/>
    <lineage>
        <taxon>Bacteria</taxon>
        <taxon>Deltaproteobacteria</taxon>
        <taxon>Bradymonadales</taxon>
        <taxon>Microvenatoraceae</taxon>
        <taxon>Microvenator</taxon>
    </lineage>
</organism>
<keyword evidence="1" id="KW-0805">Transcription regulation</keyword>
<dbReference type="PANTHER" id="PTHR30055:SF238">
    <property type="entry name" value="MYCOFACTOCIN BIOSYNTHESIS TRANSCRIPTIONAL REGULATOR MFTR-RELATED"/>
    <property type="match status" value="1"/>
</dbReference>
<dbReference type="Gene3D" id="1.10.357.10">
    <property type="entry name" value="Tetracycline Repressor, domain 2"/>
    <property type="match status" value="1"/>
</dbReference>
<evidence type="ECO:0000256" key="4">
    <source>
        <dbReference type="PROSITE-ProRule" id="PRU00335"/>
    </source>
</evidence>
<dbReference type="InterPro" id="IPR050109">
    <property type="entry name" value="HTH-type_TetR-like_transc_reg"/>
</dbReference>
<accession>A0A5B8XZ77</accession>
<keyword evidence="3" id="KW-0804">Transcription</keyword>
<evidence type="ECO:0000256" key="2">
    <source>
        <dbReference type="ARBA" id="ARBA00023125"/>
    </source>
</evidence>
<dbReference type="SUPFAM" id="SSF46689">
    <property type="entry name" value="Homeodomain-like"/>
    <property type="match status" value="1"/>
</dbReference>
<dbReference type="AlphaFoldDB" id="A0A5B8XZ77"/>
<proteinExistence type="predicted"/>
<dbReference type="PROSITE" id="PS01081">
    <property type="entry name" value="HTH_TETR_1"/>
    <property type="match status" value="1"/>
</dbReference>
<reference evidence="6 7" key="1">
    <citation type="submission" date="2019-08" db="EMBL/GenBank/DDBJ databases">
        <authorList>
            <person name="Liang Q."/>
        </authorList>
    </citation>
    <scope>NUCLEOTIDE SEQUENCE [LARGE SCALE GENOMIC DNA]</scope>
    <source>
        <strain evidence="6 7">V1718</strain>
    </source>
</reference>
<feature type="domain" description="HTH tetR-type" evidence="5">
    <location>
        <begin position="6"/>
        <end position="65"/>
    </location>
</feature>
<dbReference type="OrthoDB" id="9816431at2"/>
<feature type="DNA-binding region" description="H-T-H motif" evidence="4">
    <location>
        <begin position="28"/>
        <end position="47"/>
    </location>
</feature>
<dbReference type="Pfam" id="PF00440">
    <property type="entry name" value="TetR_N"/>
    <property type="match status" value="1"/>
</dbReference>
<dbReference type="PRINTS" id="PR00455">
    <property type="entry name" value="HTHTETR"/>
</dbReference>
<protein>
    <submittedName>
        <fullName evidence="6">TetR/AcrR family transcriptional regulator</fullName>
    </submittedName>
</protein>